<evidence type="ECO:0000259" key="2">
    <source>
        <dbReference type="Pfam" id="PF22725"/>
    </source>
</evidence>
<dbReference type="AlphaFoldDB" id="A0AAE3K0X3"/>
<dbReference type="InterPro" id="IPR000683">
    <property type="entry name" value="Gfo/Idh/MocA-like_OxRdtase_N"/>
</dbReference>
<dbReference type="InterPro" id="IPR052515">
    <property type="entry name" value="Gfo/Idh/MocA_Oxidoreductase"/>
</dbReference>
<proteinExistence type="predicted"/>
<evidence type="ECO:0000313" key="3">
    <source>
        <dbReference type="EMBL" id="MCI5754919.1"/>
    </source>
</evidence>
<dbReference type="SUPFAM" id="SSF55347">
    <property type="entry name" value="Glyceraldehyde-3-phosphate dehydrogenase-like, C-terminal domain"/>
    <property type="match status" value="1"/>
</dbReference>
<gene>
    <name evidence="3" type="ORF">MR241_01340</name>
</gene>
<dbReference type="Pfam" id="PF22725">
    <property type="entry name" value="GFO_IDH_MocA_C3"/>
    <property type="match status" value="1"/>
</dbReference>
<sequence>MEPEKKELRVGIVGIGNIGRVHAGCILAGKIPGMTLSALCDTDAEKRKLIKDTYPGIPVYAEHEKMFASGDTDCVIIATPHRFHPVIAADAFRAGLHVLTEKPAGVDCGSVRKMIRAAEESGKAFGIDFNQRTDPLFLKAREIVGSGQLGVPKRLVWIITNWYRSQAYYDSGDWRATWDGEGGGVLLNQAPHNLDLWQWIFGMPSKIRAFCHEGRYHDIPVEDDATLYAEYGNGASAVFITTTGEYPGTNRLEISGDRGKIVIEHGKLHLYLLSEPEREYCFSAAGRPLPDVTETVYECGQGVPGHELILRNFADHVLHGEPLIAPGCEGLNELMISNAAYLSSWTDDWVTLPPDNARFLEFLEKAAAGSADRKKKSDHGAGNAAGGYLDRWKVQW</sequence>
<reference evidence="3 4" key="1">
    <citation type="submission" date="2022-03" db="EMBL/GenBank/DDBJ databases">
        <title>Metagenome-assembled genomes from swine fecal metagenomes.</title>
        <authorList>
            <person name="Holman D.B."/>
            <person name="Kommadath A."/>
        </authorList>
    </citation>
    <scope>NUCLEOTIDE SEQUENCE [LARGE SCALE GENOMIC DNA]</scope>
    <source>
        <strain evidence="3">SUG147</strain>
    </source>
</reference>
<evidence type="ECO:0000259" key="1">
    <source>
        <dbReference type="Pfam" id="PF01408"/>
    </source>
</evidence>
<name>A0AAE3K0X3_9BACT</name>
<feature type="domain" description="Gfo/Idh/MocA-like oxidoreductase N-terminal" evidence="1">
    <location>
        <begin position="8"/>
        <end position="128"/>
    </location>
</feature>
<accession>A0AAE3K0X3</accession>
<dbReference type="Proteomes" id="UP001139365">
    <property type="component" value="Unassembled WGS sequence"/>
</dbReference>
<dbReference type="EMBL" id="JALEMU010000024">
    <property type="protein sequence ID" value="MCI5754919.1"/>
    <property type="molecule type" value="Genomic_DNA"/>
</dbReference>
<dbReference type="PANTHER" id="PTHR43249">
    <property type="entry name" value="UDP-N-ACETYL-2-AMINO-2-DEOXY-D-GLUCURONATE OXIDASE"/>
    <property type="match status" value="1"/>
</dbReference>
<comment type="caution">
    <text evidence="3">The sequence shown here is derived from an EMBL/GenBank/DDBJ whole genome shotgun (WGS) entry which is preliminary data.</text>
</comment>
<dbReference type="Gene3D" id="3.40.50.720">
    <property type="entry name" value="NAD(P)-binding Rossmann-like Domain"/>
    <property type="match status" value="1"/>
</dbReference>
<dbReference type="Gene3D" id="3.30.360.10">
    <property type="entry name" value="Dihydrodipicolinate Reductase, domain 2"/>
    <property type="match status" value="1"/>
</dbReference>
<dbReference type="Pfam" id="PF01408">
    <property type="entry name" value="GFO_IDH_MocA"/>
    <property type="match status" value="1"/>
</dbReference>
<dbReference type="SUPFAM" id="SSF51735">
    <property type="entry name" value="NAD(P)-binding Rossmann-fold domains"/>
    <property type="match status" value="1"/>
</dbReference>
<feature type="domain" description="GFO/IDH/MocA-like oxidoreductase" evidence="2">
    <location>
        <begin position="137"/>
        <end position="261"/>
    </location>
</feature>
<dbReference type="PANTHER" id="PTHR43249:SF1">
    <property type="entry name" value="D-GLUCOSIDE 3-DEHYDROGENASE"/>
    <property type="match status" value="1"/>
</dbReference>
<evidence type="ECO:0000313" key="4">
    <source>
        <dbReference type="Proteomes" id="UP001139365"/>
    </source>
</evidence>
<dbReference type="InterPro" id="IPR036291">
    <property type="entry name" value="NAD(P)-bd_dom_sf"/>
</dbReference>
<dbReference type="GO" id="GO:0000166">
    <property type="term" value="F:nucleotide binding"/>
    <property type="evidence" value="ECO:0007669"/>
    <property type="project" value="InterPro"/>
</dbReference>
<organism evidence="3 4">
    <name type="scientific">Candidatus Colimorpha enterica</name>
    <dbReference type="NCBI Taxonomy" id="3083063"/>
    <lineage>
        <taxon>Bacteria</taxon>
        <taxon>Pseudomonadati</taxon>
        <taxon>Bacteroidota</taxon>
        <taxon>Bacteroidia</taxon>
        <taxon>Bacteroidales</taxon>
        <taxon>Candidatus Colimorpha</taxon>
    </lineage>
</organism>
<protein>
    <submittedName>
        <fullName evidence="3">Gfo/Idh/MocA family oxidoreductase</fullName>
    </submittedName>
</protein>
<dbReference type="InterPro" id="IPR055170">
    <property type="entry name" value="GFO_IDH_MocA-like_dom"/>
</dbReference>